<dbReference type="RefSeq" id="WP_191769607.1">
    <property type="nucleotide sequence ID" value="NZ_JACSRA010000026.1"/>
</dbReference>
<protein>
    <recommendedName>
        <fullName evidence="4">TATA-box binding protein</fullName>
    </recommendedName>
</protein>
<dbReference type="SUPFAM" id="SSF143842">
    <property type="entry name" value="YwmB-like"/>
    <property type="match status" value="1"/>
</dbReference>
<comment type="caution">
    <text evidence="2">The sequence shown here is derived from an EMBL/GenBank/DDBJ whole genome shotgun (WGS) entry which is preliminary data.</text>
</comment>
<feature type="signal peptide" evidence="1">
    <location>
        <begin position="1"/>
        <end position="22"/>
    </location>
</feature>
<gene>
    <name evidence="2" type="ORF">H9661_14975</name>
</gene>
<dbReference type="InterPro" id="IPR036209">
    <property type="entry name" value="YwmB-like_sf"/>
</dbReference>
<evidence type="ECO:0000256" key="1">
    <source>
        <dbReference type="SAM" id="SignalP"/>
    </source>
</evidence>
<sequence>MKNKICLILVFLFSFFSESVYSYGKQNEGIINVESRICKACDFTQNGVMARYNTNNSKQEEIKKIVKNINKNFANANCNVMEDEISSRTSTFDIQASIWEENNKTMVEIKIINYNKDSNLGFLMKELTKLQTKNIFHIRYFQYIKGKIKNIEETIDNIKNIQEITNINTLAIHNGYVGTGYIYNGERVNFAVSSYDTGSYLIIGTPVIFATY</sequence>
<dbReference type="EMBL" id="JACSRA010000026">
    <property type="protein sequence ID" value="MBD7912656.1"/>
    <property type="molecule type" value="Genomic_DNA"/>
</dbReference>
<dbReference type="Proteomes" id="UP000627781">
    <property type="component" value="Unassembled WGS sequence"/>
</dbReference>
<reference evidence="2 3" key="1">
    <citation type="submission" date="2020-08" db="EMBL/GenBank/DDBJ databases">
        <title>A Genomic Blueprint of the Chicken Gut Microbiome.</title>
        <authorList>
            <person name="Gilroy R."/>
            <person name="Ravi A."/>
            <person name="Getino M."/>
            <person name="Pursley I."/>
            <person name="Horton D.L."/>
            <person name="Alikhan N.-F."/>
            <person name="Baker D."/>
            <person name="Gharbi K."/>
            <person name="Hall N."/>
            <person name="Watson M."/>
            <person name="Adriaenssens E.M."/>
            <person name="Foster-Nyarko E."/>
            <person name="Jarju S."/>
            <person name="Secka A."/>
            <person name="Antonio M."/>
            <person name="Oren A."/>
            <person name="Chaudhuri R."/>
            <person name="La Ragione R.M."/>
            <person name="Hildebrand F."/>
            <person name="Pallen M.J."/>
        </authorList>
    </citation>
    <scope>NUCLEOTIDE SEQUENCE [LARGE SCALE GENOMIC DNA]</scope>
    <source>
        <strain evidence="2 3">Sa3CVN1</strain>
    </source>
</reference>
<accession>A0ABR8PWT7</accession>
<evidence type="ECO:0008006" key="4">
    <source>
        <dbReference type="Google" id="ProtNLM"/>
    </source>
</evidence>
<evidence type="ECO:0000313" key="2">
    <source>
        <dbReference type="EMBL" id="MBD7912656.1"/>
    </source>
</evidence>
<organism evidence="2 3">
    <name type="scientific">Clostridium cibarium</name>
    <dbReference type="NCBI Taxonomy" id="2762247"/>
    <lineage>
        <taxon>Bacteria</taxon>
        <taxon>Bacillati</taxon>
        <taxon>Bacillota</taxon>
        <taxon>Clostridia</taxon>
        <taxon>Eubacteriales</taxon>
        <taxon>Clostridiaceae</taxon>
        <taxon>Clostridium</taxon>
    </lineage>
</organism>
<proteinExistence type="predicted"/>
<evidence type="ECO:0000313" key="3">
    <source>
        <dbReference type="Proteomes" id="UP000627781"/>
    </source>
</evidence>
<name>A0ABR8PWT7_9CLOT</name>
<keyword evidence="3" id="KW-1185">Reference proteome</keyword>
<keyword evidence="1" id="KW-0732">Signal</keyword>
<feature type="chain" id="PRO_5045440965" description="TATA-box binding protein" evidence="1">
    <location>
        <begin position="23"/>
        <end position="212"/>
    </location>
</feature>